<feature type="domain" description="RNA polymerase sigma-70 region 2" evidence="5">
    <location>
        <begin position="46"/>
        <end position="108"/>
    </location>
</feature>
<dbReference type="NCBIfam" id="TIGR02937">
    <property type="entry name" value="sigma70-ECF"/>
    <property type="match status" value="1"/>
</dbReference>
<organism evidence="7 8">
    <name type="scientific">Frigoriglobus tundricola</name>
    <dbReference type="NCBI Taxonomy" id="2774151"/>
    <lineage>
        <taxon>Bacteria</taxon>
        <taxon>Pseudomonadati</taxon>
        <taxon>Planctomycetota</taxon>
        <taxon>Planctomycetia</taxon>
        <taxon>Gemmatales</taxon>
        <taxon>Gemmataceae</taxon>
        <taxon>Frigoriglobus</taxon>
    </lineage>
</organism>
<name>A0A6M5Z345_9BACT</name>
<comment type="similarity">
    <text evidence="1">Belongs to the sigma-70 factor family. ECF subfamily.</text>
</comment>
<dbReference type="Gene3D" id="1.10.1740.10">
    <property type="match status" value="1"/>
</dbReference>
<dbReference type="Proteomes" id="UP000503447">
    <property type="component" value="Chromosome"/>
</dbReference>
<evidence type="ECO:0000256" key="4">
    <source>
        <dbReference type="ARBA" id="ARBA00023163"/>
    </source>
</evidence>
<keyword evidence="4" id="KW-0804">Transcription</keyword>
<evidence type="ECO:0000259" key="5">
    <source>
        <dbReference type="Pfam" id="PF04542"/>
    </source>
</evidence>
<evidence type="ECO:0000256" key="2">
    <source>
        <dbReference type="ARBA" id="ARBA00023015"/>
    </source>
</evidence>
<keyword evidence="3" id="KW-0731">Sigma factor</keyword>
<dbReference type="GO" id="GO:0006352">
    <property type="term" value="P:DNA-templated transcription initiation"/>
    <property type="evidence" value="ECO:0007669"/>
    <property type="project" value="InterPro"/>
</dbReference>
<keyword evidence="8" id="KW-1185">Reference proteome</keyword>
<proteinExistence type="inferred from homology"/>
<dbReference type="GO" id="GO:0003677">
    <property type="term" value="F:DNA binding"/>
    <property type="evidence" value="ECO:0007669"/>
    <property type="project" value="InterPro"/>
</dbReference>
<protein>
    <recommendedName>
        <fullName evidence="9">ECF RNA polymerase sigma factor SigE</fullName>
    </recommendedName>
</protein>
<gene>
    <name evidence="7" type="ORF">FTUN_7484</name>
</gene>
<evidence type="ECO:0000256" key="3">
    <source>
        <dbReference type="ARBA" id="ARBA00023082"/>
    </source>
</evidence>
<dbReference type="KEGG" id="ftj:FTUN_7484"/>
<keyword evidence="2" id="KW-0805">Transcription regulation</keyword>
<dbReference type="InterPro" id="IPR036388">
    <property type="entry name" value="WH-like_DNA-bd_sf"/>
</dbReference>
<dbReference type="AlphaFoldDB" id="A0A6M5Z345"/>
<reference evidence="8" key="1">
    <citation type="submission" date="2020-05" db="EMBL/GenBank/DDBJ databases">
        <title>Frigoriglobus tundricola gen. nov., sp. nov., a psychrotolerant cellulolytic planctomycete of the family Gemmataceae with two divergent copies of 16S rRNA gene.</title>
        <authorList>
            <person name="Kulichevskaya I.S."/>
            <person name="Ivanova A.A."/>
            <person name="Naumoff D.G."/>
            <person name="Beletsky A.V."/>
            <person name="Rijpstra W.I.C."/>
            <person name="Sinninghe Damste J.S."/>
            <person name="Mardanov A.V."/>
            <person name="Ravin N.V."/>
            <person name="Dedysh S.N."/>
        </authorList>
    </citation>
    <scope>NUCLEOTIDE SEQUENCE [LARGE SCALE GENOMIC DNA]</scope>
    <source>
        <strain evidence="8">PL17</strain>
    </source>
</reference>
<evidence type="ECO:0000313" key="8">
    <source>
        <dbReference type="Proteomes" id="UP000503447"/>
    </source>
</evidence>
<dbReference type="RefSeq" id="WP_171474749.1">
    <property type="nucleotide sequence ID" value="NZ_CP053452.2"/>
</dbReference>
<accession>A0A6M5Z345</accession>
<dbReference type="SUPFAM" id="SSF88659">
    <property type="entry name" value="Sigma3 and sigma4 domains of RNA polymerase sigma factors"/>
    <property type="match status" value="1"/>
</dbReference>
<dbReference type="SUPFAM" id="SSF88946">
    <property type="entry name" value="Sigma2 domain of RNA polymerase sigma factors"/>
    <property type="match status" value="1"/>
</dbReference>
<evidence type="ECO:0000313" key="7">
    <source>
        <dbReference type="EMBL" id="QJW99861.1"/>
    </source>
</evidence>
<dbReference type="Gene3D" id="1.10.10.10">
    <property type="entry name" value="Winged helix-like DNA-binding domain superfamily/Winged helix DNA-binding domain"/>
    <property type="match status" value="1"/>
</dbReference>
<dbReference type="EMBL" id="CP053452">
    <property type="protein sequence ID" value="QJW99861.1"/>
    <property type="molecule type" value="Genomic_DNA"/>
</dbReference>
<sequence>MPAEPAIFALRGVCATCLSPPYSDATDGHLLERFLAHRDEAAFTALVHRHGRMVLGVCRNTLRNRHDAEDAFQATFLVLARKAATITPRTVIGAWLHGVARRTALKAKLMAARRRFKEQQVPAPARAPAPSAGAGDEVTALLDEELAALPMKYRSAIVLCDLEGQTKRAAARHLGCPEGTLSSRLARGRRMLARRLTRRGVTLSVGALTAALAQIAGAGVRSSLVVLTGRTAARSATEHVAAADMISARVATLTEGVLKSMLLNKLKTATAVLLLVGVLVGGVALKCHTRASEPSQPAGAPVPPPDPADAALQAIIAQVLKAHGGEERLKKLETFTFRTTTSCVTVGDTKDCRFFVRLPEQVRAEVSHEGRESARVLLVTNGEQRWRKLNDGETTAGSAGTMEVVKFVGPRALLRLKDPEMKVSLVGERPVGDTGSLLGDRAAICVRLVRKDGKKFAPLHELNCGSVDEVRLYFDTGSHLLLKEEFEDRNWKTEVFHSNYKTISGIAVAQKLTGRTNGEVNYRSEVEFRVKEKLADTLFEKPR</sequence>
<dbReference type="InterPro" id="IPR007627">
    <property type="entry name" value="RNA_pol_sigma70_r2"/>
</dbReference>
<dbReference type="Pfam" id="PF08281">
    <property type="entry name" value="Sigma70_r4_2"/>
    <property type="match status" value="1"/>
</dbReference>
<dbReference type="InterPro" id="IPR013249">
    <property type="entry name" value="RNA_pol_sigma70_r4_t2"/>
</dbReference>
<evidence type="ECO:0008006" key="9">
    <source>
        <dbReference type="Google" id="ProtNLM"/>
    </source>
</evidence>
<dbReference type="PANTHER" id="PTHR43133">
    <property type="entry name" value="RNA POLYMERASE ECF-TYPE SIGMA FACTO"/>
    <property type="match status" value="1"/>
</dbReference>
<dbReference type="InterPro" id="IPR013324">
    <property type="entry name" value="RNA_pol_sigma_r3/r4-like"/>
</dbReference>
<dbReference type="PANTHER" id="PTHR43133:SF51">
    <property type="entry name" value="RNA POLYMERASE SIGMA FACTOR"/>
    <property type="match status" value="1"/>
</dbReference>
<dbReference type="InterPro" id="IPR013325">
    <property type="entry name" value="RNA_pol_sigma_r2"/>
</dbReference>
<dbReference type="InterPro" id="IPR039425">
    <property type="entry name" value="RNA_pol_sigma-70-like"/>
</dbReference>
<dbReference type="GO" id="GO:0016987">
    <property type="term" value="F:sigma factor activity"/>
    <property type="evidence" value="ECO:0007669"/>
    <property type="project" value="UniProtKB-KW"/>
</dbReference>
<dbReference type="InterPro" id="IPR014284">
    <property type="entry name" value="RNA_pol_sigma-70_dom"/>
</dbReference>
<dbReference type="Pfam" id="PF04542">
    <property type="entry name" value="Sigma70_r2"/>
    <property type="match status" value="1"/>
</dbReference>
<feature type="domain" description="RNA polymerase sigma factor 70 region 4 type 2" evidence="6">
    <location>
        <begin position="141"/>
        <end position="192"/>
    </location>
</feature>
<evidence type="ECO:0000256" key="1">
    <source>
        <dbReference type="ARBA" id="ARBA00010641"/>
    </source>
</evidence>
<evidence type="ECO:0000259" key="6">
    <source>
        <dbReference type="Pfam" id="PF08281"/>
    </source>
</evidence>